<sequence length="184" mass="21375">MDVYTEKVDCTNVKSVKEDLLKFLSDYEVYVYTRADKGYEYLGMYSFMLVIKNPYSNETLDIELGGSFTVFFSNWHAHYFAFDNDYEQMKRDIKGLLSGSIGALSVMDSSNKLIVTDLCSADFTRMTDKLQFLRSHIYNEEKFEKIIKTGGSMHIVFWNPAKLLKFDIIADGEVNDEYSNQLMR</sequence>
<evidence type="ECO:0000313" key="2">
    <source>
        <dbReference type="Proteomes" id="UP000182958"/>
    </source>
</evidence>
<dbReference type="RefSeq" id="WP_072305471.1">
    <property type="nucleotide sequence ID" value="NZ_FPJA01000004.1"/>
</dbReference>
<gene>
    <name evidence="1" type="ORF">SAMN02910323_0617</name>
</gene>
<reference evidence="2" key="1">
    <citation type="submission" date="2016-11" db="EMBL/GenBank/DDBJ databases">
        <authorList>
            <person name="Varghese N."/>
            <person name="Submissions S."/>
        </authorList>
    </citation>
    <scope>NUCLEOTIDE SEQUENCE [LARGE SCALE GENOMIC DNA]</scope>
    <source>
        <strain evidence="2">C3</strain>
    </source>
</reference>
<proteinExistence type="predicted"/>
<organism evidence="1 2">
    <name type="scientific">Selenomonas ruminantium</name>
    <dbReference type="NCBI Taxonomy" id="971"/>
    <lineage>
        <taxon>Bacteria</taxon>
        <taxon>Bacillati</taxon>
        <taxon>Bacillota</taxon>
        <taxon>Negativicutes</taxon>
        <taxon>Selenomonadales</taxon>
        <taxon>Selenomonadaceae</taxon>
        <taxon>Selenomonas</taxon>
    </lineage>
</organism>
<name>A0A1K1M6L7_SELRU</name>
<dbReference type="Proteomes" id="UP000182958">
    <property type="component" value="Unassembled WGS sequence"/>
</dbReference>
<evidence type="ECO:0000313" key="1">
    <source>
        <dbReference type="EMBL" id="SFW18784.1"/>
    </source>
</evidence>
<accession>A0A1K1M6L7</accession>
<dbReference type="EMBL" id="FPJA01000004">
    <property type="protein sequence ID" value="SFW18784.1"/>
    <property type="molecule type" value="Genomic_DNA"/>
</dbReference>
<dbReference type="AlphaFoldDB" id="A0A1K1M6L7"/>
<protein>
    <submittedName>
        <fullName evidence="1">Uncharacterized protein</fullName>
    </submittedName>
</protein>
<keyword evidence="2" id="KW-1185">Reference proteome</keyword>